<gene>
    <name evidence="1" type="ORF">MOTC310_16545</name>
</gene>
<dbReference type="EMBL" id="MLCA01000008">
    <property type="protein sequence ID" value="MEE7491994.1"/>
    <property type="molecule type" value="Genomic_DNA"/>
</dbReference>
<dbReference type="Pfam" id="PF13704">
    <property type="entry name" value="Glyco_tranf_2_4"/>
    <property type="match status" value="1"/>
</dbReference>
<accession>A0ABU7TQ87</accession>
<reference evidence="1 2" key="1">
    <citation type="journal article" date="2012" name="Genet. Mol. Biol.">
        <title>Analysis of 16S rRNA and mxaF genes revealing insights into Methylobacterium niche-specific plant association.</title>
        <authorList>
            <person name="Dourado M.N."/>
            <person name="Andreote F.D."/>
            <person name="Dini-Andreote F."/>
            <person name="Conti R."/>
            <person name="Araujo J.M."/>
            <person name="Araujo W.L."/>
        </authorList>
    </citation>
    <scope>NUCLEOTIDE SEQUENCE [LARGE SCALE GENOMIC DNA]</scope>
    <source>
        <strain evidence="1 2">TC3-10</strain>
    </source>
</reference>
<sequence>MLHWREGIPLQKRPLAAVTMAYNEATMLPIWLKHYERQVGAENCYILDHGSDDGSTTGLRVNVIRLPRLPLNEWERAHTVRDFCASLFIGFKYVLYADSDELILPDPDVSPNLSDYIASRSLPPILDLFGADVMHVPEEPSIDVAAPISGQRRFIRPISTLCKATIVSERVDWHVGFHCLIQDHRPEFRDLFLFHLAYLDHDILFRRQQKRNAAAPIGIPNSHHAIDPTEFLAFVKADIGRVPRRAVRMRQGEALFETTKRIFADAIERKSAIQAPDLWQLPDRFVGTF</sequence>
<dbReference type="SUPFAM" id="SSF53448">
    <property type="entry name" value="Nucleotide-diphospho-sugar transferases"/>
    <property type="match status" value="1"/>
</dbReference>
<dbReference type="Proteomes" id="UP001355206">
    <property type="component" value="Unassembled WGS sequence"/>
</dbReference>
<dbReference type="InterPro" id="IPR029044">
    <property type="entry name" value="Nucleotide-diphossugar_trans"/>
</dbReference>
<protein>
    <recommendedName>
        <fullName evidence="3">Glycosyltransferase family 2 protein</fullName>
    </recommendedName>
</protein>
<evidence type="ECO:0000313" key="2">
    <source>
        <dbReference type="Proteomes" id="UP001355206"/>
    </source>
</evidence>
<comment type="caution">
    <text evidence="1">The sequence shown here is derived from an EMBL/GenBank/DDBJ whole genome shotgun (WGS) entry which is preliminary data.</text>
</comment>
<organism evidence="1 2">
    <name type="scientific">Methylobacterium oryzae</name>
    <dbReference type="NCBI Taxonomy" id="334852"/>
    <lineage>
        <taxon>Bacteria</taxon>
        <taxon>Pseudomonadati</taxon>
        <taxon>Pseudomonadota</taxon>
        <taxon>Alphaproteobacteria</taxon>
        <taxon>Hyphomicrobiales</taxon>
        <taxon>Methylobacteriaceae</taxon>
        <taxon>Methylobacterium</taxon>
    </lineage>
</organism>
<keyword evidence="2" id="KW-1185">Reference proteome</keyword>
<name>A0ABU7TQ87_9HYPH</name>
<evidence type="ECO:0008006" key="3">
    <source>
        <dbReference type="Google" id="ProtNLM"/>
    </source>
</evidence>
<evidence type="ECO:0000313" key="1">
    <source>
        <dbReference type="EMBL" id="MEE7491994.1"/>
    </source>
</evidence>
<proteinExistence type="predicted"/>